<dbReference type="Proteomes" id="UP001500620">
    <property type="component" value="Unassembled WGS sequence"/>
</dbReference>
<dbReference type="PANTHER" id="PTHR42749">
    <property type="entry name" value="CELL SHAPE-DETERMINING PROTEIN MREB"/>
    <property type="match status" value="1"/>
</dbReference>
<dbReference type="Gene3D" id="3.30.420.40">
    <property type="match status" value="2"/>
</dbReference>
<comment type="caution">
    <text evidence="4">The sequence shown here is derived from an EMBL/GenBank/DDBJ whole genome shotgun (WGS) entry which is preliminary data.</text>
</comment>
<keyword evidence="3" id="KW-0143">Chaperone</keyword>
<proteinExistence type="predicted"/>
<evidence type="ECO:0008006" key="6">
    <source>
        <dbReference type="Google" id="ProtNLM"/>
    </source>
</evidence>
<keyword evidence="2" id="KW-0067">ATP-binding</keyword>
<dbReference type="SUPFAM" id="SSF53067">
    <property type="entry name" value="Actin-like ATPase domain"/>
    <property type="match status" value="2"/>
</dbReference>
<organism evidence="4 5">
    <name type="scientific">Dactylosporangium darangshiense</name>
    <dbReference type="NCBI Taxonomy" id="579108"/>
    <lineage>
        <taxon>Bacteria</taxon>
        <taxon>Bacillati</taxon>
        <taxon>Actinomycetota</taxon>
        <taxon>Actinomycetes</taxon>
        <taxon>Micromonosporales</taxon>
        <taxon>Micromonosporaceae</taxon>
        <taxon>Dactylosporangium</taxon>
    </lineage>
</organism>
<dbReference type="InterPro" id="IPR043129">
    <property type="entry name" value="ATPase_NBD"/>
</dbReference>
<evidence type="ECO:0000256" key="3">
    <source>
        <dbReference type="ARBA" id="ARBA00023186"/>
    </source>
</evidence>
<dbReference type="InterPro" id="IPR013126">
    <property type="entry name" value="Hsp_70_fam"/>
</dbReference>
<accession>A0ABP8D7D6</accession>
<keyword evidence="1" id="KW-0547">Nucleotide-binding</keyword>
<gene>
    <name evidence="4" type="ORF">GCM10022255_032410</name>
</gene>
<keyword evidence="5" id="KW-1185">Reference proteome</keyword>
<dbReference type="Gene3D" id="3.90.640.10">
    <property type="entry name" value="Actin, Chain A, domain 4"/>
    <property type="match status" value="1"/>
</dbReference>
<name>A0ABP8D7D6_9ACTN</name>
<evidence type="ECO:0000256" key="2">
    <source>
        <dbReference type="ARBA" id="ARBA00022840"/>
    </source>
</evidence>
<evidence type="ECO:0000256" key="1">
    <source>
        <dbReference type="ARBA" id="ARBA00022741"/>
    </source>
</evidence>
<evidence type="ECO:0000313" key="4">
    <source>
        <dbReference type="EMBL" id="GAA4249233.1"/>
    </source>
</evidence>
<dbReference type="PRINTS" id="PR00301">
    <property type="entry name" value="HEATSHOCK70"/>
</dbReference>
<dbReference type="Pfam" id="PF00012">
    <property type="entry name" value="HSP70"/>
    <property type="match status" value="1"/>
</dbReference>
<dbReference type="PANTHER" id="PTHR42749:SF1">
    <property type="entry name" value="CELL SHAPE-DETERMINING PROTEIN MREB"/>
    <property type="match status" value="1"/>
</dbReference>
<protein>
    <recommendedName>
        <fullName evidence="6">Hsp70 protein</fullName>
    </recommendedName>
</protein>
<evidence type="ECO:0000313" key="5">
    <source>
        <dbReference type="Proteomes" id="UP001500620"/>
    </source>
</evidence>
<sequence>MLAPTVYAGAPVRGHDGERGGAAVELGVDLGSSSTVAFLRRPDGTIEPVLFDGAALLPSAVFAGDAGLVVGRDAVHSARARPERFEGNPKRRIDDGTVFLGTEVTVEALLGALLWRAAGEASRIAGAPVTAATICHPAAWGPNRRATLQRAAATAGLQRVRLVPEPVAAAAFHLRRHHPGPTDLLVYDLGAGTFDVAVVRFAPGTASPMTVLCAAGLDDTGGQDIDAAIVELLRSRCGTPEAWARLDTPATVADRAARRQLWDDVRAAKEMLSRSDSTTLYLPIIEADQVLTRADVERVATPLIGRTIDAVATTIASSPVPLRPFHGVVLVGGASRMPLVGLMLHQALGIAPSIVDQPELVVAAGSLEPLLTPPAGPATPFAPIVPVAPVPPRPVVIPPSPPPPPTLLALPSGMALTMVELIEINMPEHSGVTLRGQLHGSHGVFEHVFLADPEGNLLLFPDAPALARYAAAAGAGGDPLLATPPWLVRNTGSDDVRYDLDLLLEHLGRPTDAWLPSFVCRCRDLCAQLAIFLDLDGVEDLVGEHSTIDQADDALRRHLLDPTARGARRRLARLNLAQLVEDYADLIATIDAATHMPG</sequence>
<reference evidence="5" key="1">
    <citation type="journal article" date="2019" name="Int. J. Syst. Evol. Microbiol.">
        <title>The Global Catalogue of Microorganisms (GCM) 10K type strain sequencing project: providing services to taxonomists for standard genome sequencing and annotation.</title>
        <authorList>
            <consortium name="The Broad Institute Genomics Platform"/>
            <consortium name="The Broad Institute Genome Sequencing Center for Infectious Disease"/>
            <person name="Wu L."/>
            <person name="Ma J."/>
        </authorList>
    </citation>
    <scope>NUCLEOTIDE SEQUENCE [LARGE SCALE GENOMIC DNA]</scope>
    <source>
        <strain evidence="5">JCM 17441</strain>
    </source>
</reference>
<dbReference type="EMBL" id="BAABAT010000007">
    <property type="protein sequence ID" value="GAA4249233.1"/>
    <property type="molecule type" value="Genomic_DNA"/>
</dbReference>